<organism evidence="2">
    <name type="scientific">Noccaea caerulescens</name>
    <name type="common">Alpine penny-cress</name>
    <name type="synonym">Thlaspi caerulescens</name>
    <dbReference type="NCBI Taxonomy" id="107243"/>
    <lineage>
        <taxon>Eukaryota</taxon>
        <taxon>Viridiplantae</taxon>
        <taxon>Streptophyta</taxon>
        <taxon>Embryophyta</taxon>
        <taxon>Tracheophyta</taxon>
        <taxon>Spermatophyta</taxon>
        <taxon>Magnoliopsida</taxon>
        <taxon>eudicotyledons</taxon>
        <taxon>Gunneridae</taxon>
        <taxon>Pentapetalae</taxon>
        <taxon>rosids</taxon>
        <taxon>malvids</taxon>
        <taxon>Brassicales</taxon>
        <taxon>Brassicaceae</taxon>
        <taxon>Coluteocarpeae</taxon>
        <taxon>Noccaea</taxon>
    </lineage>
</organism>
<accession>A0A1J3FXY8</accession>
<evidence type="ECO:0000256" key="1">
    <source>
        <dbReference type="SAM" id="Phobius"/>
    </source>
</evidence>
<reference evidence="2" key="1">
    <citation type="submission" date="2016-07" db="EMBL/GenBank/DDBJ databases">
        <title>De novo transcriptome assembly of four accessions of the metal hyperaccumulator plant Noccaea caerulescens.</title>
        <authorList>
            <person name="Blande D."/>
            <person name="Halimaa P."/>
            <person name="Tervahauta A.I."/>
            <person name="Aarts M.G."/>
            <person name="Karenlampi S.O."/>
        </authorList>
    </citation>
    <scope>NUCLEOTIDE SEQUENCE</scope>
</reference>
<sequence length="130" mass="14914">MRLRFRGYTPLGHVAQNINENETHKISNIPTCNLKHKQESNKQHMPLNQSLSLSLAHFGFLRTIMTESPRRNILLMKRSLLTASAFFLPFPVFGTSVHISLTFSRTMLQCLSNALTRPSSFLLFRQLINT</sequence>
<dbReference type="EMBL" id="GEVK01006140">
    <property type="protein sequence ID" value="JAU46692.1"/>
    <property type="molecule type" value="Transcribed_RNA"/>
</dbReference>
<dbReference type="AlphaFoldDB" id="A0A1J3FXY8"/>
<protein>
    <submittedName>
        <fullName evidence="2">Uncharacterized protein</fullName>
    </submittedName>
</protein>
<keyword evidence="1" id="KW-1133">Transmembrane helix</keyword>
<gene>
    <name evidence="2" type="ORF">LC_TR10582_c4_g1_i1_g.37529</name>
</gene>
<evidence type="ECO:0000313" key="2">
    <source>
        <dbReference type="EMBL" id="JAU46692.1"/>
    </source>
</evidence>
<proteinExistence type="predicted"/>
<keyword evidence="1" id="KW-0812">Transmembrane</keyword>
<name>A0A1J3FXY8_NOCCA</name>
<feature type="transmembrane region" description="Helical" evidence="1">
    <location>
        <begin position="80"/>
        <end position="101"/>
    </location>
</feature>
<keyword evidence="1" id="KW-0472">Membrane</keyword>